<sequence length="141" mass="15619">MSIDHIRFEERPPSPEDFVRLRAECGWGEIGLETARKALGGSIFDLTCFDGTELIGFGRVVGDGALYFYLQDVIVRPSYRGRSIGRQIVSRLTEAALARAEIGATIGLMSAKGKEELYRRSGFQERPTENLGAGMTRFVLT</sequence>
<dbReference type="Proteomes" id="UP001205601">
    <property type="component" value="Unassembled WGS sequence"/>
</dbReference>
<dbReference type="Pfam" id="PF13508">
    <property type="entry name" value="Acetyltransf_7"/>
    <property type="match status" value="1"/>
</dbReference>
<dbReference type="EMBL" id="JAOCQF010000001">
    <property type="protein sequence ID" value="MCT8328150.1"/>
    <property type="molecule type" value="Genomic_DNA"/>
</dbReference>
<name>A0ABT2NGW0_9RHOB</name>
<accession>A0ABT2NGW0</accession>
<feature type="domain" description="N-acetyltransferase" evidence="1">
    <location>
        <begin position="1"/>
        <end position="141"/>
    </location>
</feature>
<dbReference type="PANTHER" id="PTHR43233">
    <property type="entry name" value="FAMILY N-ACETYLTRANSFERASE, PUTATIVE (AFU_ORTHOLOGUE AFUA_6G03350)-RELATED"/>
    <property type="match status" value="1"/>
</dbReference>
<dbReference type="InterPro" id="IPR016181">
    <property type="entry name" value="Acyl_CoA_acyltransferase"/>
</dbReference>
<reference evidence="3" key="1">
    <citation type="submission" date="2023-07" db="EMBL/GenBank/DDBJ databases">
        <title>Defluviimonas sediminis sp. nov., isolated from mangrove sediment.</title>
        <authorList>
            <person name="Liu L."/>
            <person name="Li J."/>
            <person name="Huang Y."/>
            <person name="Pan J."/>
            <person name="Li M."/>
        </authorList>
    </citation>
    <scope>NUCLEOTIDE SEQUENCE [LARGE SCALE GENOMIC DNA]</scope>
    <source>
        <strain evidence="3">FT324</strain>
    </source>
</reference>
<dbReference type="InterPro" id="IPR000182">
    <property type="entry name" value="GNAT_dom"/>
</dbReference>
<dbReference type="Gene3D" id="3.40.630.30">
    <property type="match status" value="1"/>
</dbReference>
<dbReference type="PANTHER" id="PTHR43233:SF1">
    <property type="entry name" value="FAMILY N-ACETYLTRANSFERASE, PUTATIVE (AFU_ORTHOLOGUE AFUA_6G03350)-RELATED"/>
    <property type="match status" value="1"/>
</dbReference>
<keyword evidence="3" id="KW-1185">Reference proteome</keyword>
<proteinExistence type="predicted"/>
<comment type="caution">
    <text evidence="2">The sequence shown here is derived from an EMBL/GenBank/DDBJ whole genome shotgun (WGS) entry which is preliminary data.</text>
</comment>
<evidence type="ECO:0000313" key="3">
    <source>
        <dbReference type="Proteomes" id="UP001205601"/>
    </source>
</evidence>
<dbReference type="CDD" id="cd04301">
    <property type="entry name" value="NAT_SF"/>
    <property type="match status" value="1"/>
</dbReference>
<gene>
    <name evidence="2" type="ORF">N5I32_01330</name>
</gene>
<dbReference type="SUPFAM" id="SSF55729">
    <property type="entry name" value="Acyl-CoA N-acyltransferases (Nat)"/>
    <property type="match status" value="1"/>
</dbReference>
<evidence type="ECO:0000313" key="2">
    <source>
        <dbReference type="EMBL" id="MCT8328150.1"/>
    </source>
</evidence>
<protein>
    <submittedName>
        <fullName evidence="2">GNAT family N-acetyltransferase</fullName>
    </submittedName>
</protein>
<dbReference type="PROSITE" id="PS51186">
    <property type="entry name" value="GNAT"/>
    <property type="match status" value="1"/>
</dbReference>
<dbReference type="InterPro" id="IPR053144">
    <property type="entry name" value="Acetyltransferase_Butenolide"/>
</dbReference>
<evidence type="ECO:0000259" key="1">
    <source>
        <dbReference type="PROSITE" id="PS51186"/>
    </source>
</evidence>
<organism evidence="2 3">
    <name type="scientific">Albidovulum sediminis</name>
    <dbReference type="NCBI Taxonomy" id="3066345"/>
    <lineage>
        <taxon>Bacteria</taxon>
        <taxon>Pseudomonadati</taxon>
        <taxon>Pseudomonadota</taxon>
        <taxon>Alphaproteobacteria</taxon>
        <taxon>Rhodobacterales</taxon>
        <taxon>Paracoccaceae</taxon>
        <taxon>Albidovulum</taxon>
    </lineage>
</organism>